<name>A0AAV2ZWD9_PYXAD</name>
<evidence type="ECO:0000313" key="2">
    <source>
        <dbReference type="Proteomes" id="UP001181693"/>
    </source>
</evidence>
<evidence type="ECO:0000313" key="1">
    <source>
        <dbReference type="EMBL" id="DBA18583.1"/>
    </source>
</evidence>
<dbReference type="EMBL" id="DYDO01000009">
    <property type="protein sequence ID" value="DBA18583.1"/>
    <property type="molecule type" value="Genomic_DNA"/>
</dbReference>
<reference evidence="1" key="1">
    <citation type="thesis" date="2020" institute="ProQuest LLC" country="789 East Eisenhower Parkway, Ann Arbor, MI, USA">
        <title>Comparative Genomics and Chromosome Evolution.</title>
        <authorList>
            <person name="Mudd A.B."/>
        </authorList>
    </citation>
    <scope>NUCLEOTIDE SEQUENCE</scope>
    <source>
        <strain evidence="1">1538</strain>
        <tissue evidence="1">Blood</tissue>
    </source>
</reference>
<comment type="caution">
    <text evidence="1">The sequence shown here is derived from an EMBL/GenBank/DDBJ whole genome shotgun (WGS) entry which is preliminary data.</text>
</comment>
<gene>
    <name evidence="1" type="ORF">GDO54_016814</name>
</gene>
<sequence>MILKIYTTYSNLRVFTFLATCECREWELILPASFSLHLFFSPKPAQPGSSRAGLYHPLDPTLFFFGQMLEMAEQDSAMLFPPLKQS</sequence>
<accession>A0AAV2ZWD9</accession>
<organism evidence="1 2">
    <name type="scientific">Pyxicephalus adspersus</name>
    <name type="common">African bullfrog</name>
    <dbReference type="NCBI Taxonomy" id="30357"/>
    <lineage>
        <taxon>Eukaryota</taxon>
        <taxon>Metazoa</taxon>
        <taxon>Chordata</taxon>
        <taxon>Craniata</taxon>
        <taxon>Vertebrata</taxon>
        <taxon>Euteleostomi</taxon>
        <taxon>Amphibia</taxon>
        <taxon>Batrachia</taxon>
        <taxon>Anura</taxon>
        <taxon>Neobatrachia</taxon>
        <taxon>Ranoidea</taxon>
        <taxon>Pyxicephalidae</taxon>
        <taxon>Pyxicephalinae</taxon>
        <taxon>Pyxicephalus</taxon>
    </lineage>
</organism>
<keyword evidence="2" id="KW-1185">Reference proteome</keyword>
<dbReference type="Proteomes" id="UP001181693">
    <property type="component" value="Unassembled WGS sequence"/>
</dbReference>
<dbReference type="AlphaFoldDB" id="A0AAV2ZWD9"/>
<proteinExistence type="predicted"/>
<protein>
    <submittedName>
        <fullName evidence="1">Uncharacterized protein</fullName>
    </submittedName>
</protein>